<reference evidence="4" key="1">
    <citation type="submission" date="2025-08" db="UniProtKB">
        <authorList>
            <consortium name="RefSeq"/>
        </authorList>
    </citation>
    <scope>IDENTIFICATION</scope>
</reference>
<proteinExistence type="predicted"/>
<dbReference type="AlphaFoldDB" id="A0A1S3DLA6"/>
<gene>
    <name evidence="4" type="primary">LOC103520622</name>
</gene>
<keyword evidence="1" id="KW-0175">Coiled coil</keyword>
<evidence type="ECO:0000313" key="3">
    <source>
        <dbReference type="Proteomes" id="UP000079169"/>
    </source>
</evidence>
<dbReference type="PaxDb" id="121845-A0A1S3DLA6"/>
<dbReference type="Proteomes" id="UP000079169">
    <property type="component" value="Unplaced"/>
</dbReference>
<keyword evidence="3" id="KW-1185">Reference proteome</keyword>
<dbReference type="RefSeq" id="XP_008483945.1">
    <property type="nucleotide sequence ID" value="XM_008485723.1"/>
</dbReference>
<evidence type="ECO:0000313" key="4">
    <source>
        <dbReference type="RefSeq" id="XP_008483945.1"/>
    </source>
</evidence>
<organism evidence="3 4">
    <name type="scientific">Diaphorina citri</name>
    <name type="common">Asian citrus psyllid</name>
    <dbReference type="NCBI Taxonomy" id="121845"/>
    <lineage>
        <taxon>Eukaryota</taxon>
        <taxon>Metazoa</taxon>
        <taxon>Ecdysozoa</taxon>
        <taxon>Arthropoda</taxon>
        <taxon>Hexapoda</taxon>
        <taxon>Insecta</taxon>
        <taxon>Pterygota</taxon>
        <taxon>Neoptera</taxon>
        <taxon>Paraneoptera</taxon>
        <taxon>Hemiptera</taxon>
        <taxon>Sternorrhyncha</taxon>
        <taxon>Psylloidea</taxon>
        <taxon>Psyllidae</taxon>
        <taxon>Diaphorininae</taxon>
        <taxon>Diaphorina</taxon>
    </lineage>
</organism>
<sequence length="347" mass="39875">MSTEDINREKLITDSSNDPNLASILLNVCDQIKDTRELIKEQAGKLEQKFTDETKKINENIDAKLSPLANDVSNIKSKVQVCEEKISTLEKEKRKRNILIHGLEVHEKDSRQIETHVKQILQEKLEIGVKNEEIDFIKILGKNRKGPILLGLTTWKKKNEIIRSSAKLKGSGKNIGEDFPPEVLTKRKSLIPEMIRYRNKGHHAVIKYDRLFVDKKPVENSSTSEIHPEYVHQMEVDHDEQASKYTEEKQERNKRMLSESPESSNTIQVPKGPPKGKKKVKLGLEKAASSGNLLSYLKKRNKENNEEEGDKDSNRGKDKEETNLEENENKVQNQEQNEDPNQKEPNE</sequence>
<dbReference type="STRING" id="121845.A0A1S3DLA6"/>
<dbReference type="OrthoDB" id="6629429at2759"/>
<accession>A0A1S3DLA6</accession>
<feature type="compositionally biased region" description="Basic and acidic residues" evidence="2">
    <location>
        <begin position="311"/>
        <end position="322"/>
    </location>
</feature>
<dbReference type="KEGG" id="dci:103520622"/>
<evidence type="ECO:0000256" key="1">
    <source>
        <dbReference type="SAM" id="Coils"/>
    </source>
</evidence>
<feature type="region of interest" description="Disordered" evidence="2">
    <location>
        <begin position="243"/>
        <end position="347"/>
    </location>
</feature>
<protein>
    <submittedName>
        <fullName evidence="4">Uncharacterized protein LOC103520622</fullName>
    </submittedName>
</protein>
<evidence type="ECO:0000256" key="2">
    <source>
        <dbReference type="SAM" id="MobiDB-lite"/>
    </source>
</evidence>
<feature type="coiled-coil region" evidence="1">
    <location>
        <begin position="29"/>
        <end position="92"/>
    </location>
</feature>
<dbReference type="GeneID" id="103520622"/>
<dbReference type="OMA" id="HEIDKSH"/>
<feature type="compositionally biased region" description="Basic and acidic residues" evidence="2">
    <location>
        <begin position="243"/>
        <end position="257"/>
    </location>
</feature>
<name>A0A1S3DLA6_DIACI</name>